<evidence type="ECO:0000313" key="1">
    <source>
        <dbReference type="EMBL" id="TQD26752.1"/>
    </source>
</evidence>
<accession>A0A7Z8KPZ1</accession>
<dbReference type="EMBL" id="VIAQ01000011">
    <property type="protein sequence ID" value="TQD26752.1"/>
    <property type="molecule type" value="Genomic_DNA"/>
</dbReference>
<gene>
    <name evidence="1" type="ORF">FKV42_04675</name>
</gene>
<dbReference type="Proteomes" id="UP000319335">
    <property type="component" value="Unassembled WGS sequence"/>
</dbReference>
<dbReference type="OrthoDB" id="104975at2157"/>
<sequence length="267" mass="30947">MVSPDIDTYIQEAEKIEKMYMALLDGTTQRRIKRIDDGSTGMQNVEYRICVINSKNELLQTTLLEKYNLWYDDCQQLIQKYAGHIRNDKYESFTELYSRILNLINLEDSVRKSNERNHLRKEFIACFDSQVSILHSIEPTVVSSVNNQKRQATADIVNSELEHAEMLYQQGSFNLAGVSAINALEIYLHSLCEENDIETEDEDTIPSIVEKLHESGRVHEFDLEMIETIEYLVSLGDKCLNADEELQENKVRELMDKITEITFLAFC</sequence>
<reference evidence="1 2" key="1">
    <citation type="submission" date="2019-06" db="EMBL/GenBank/DDBJ databases">
        <title>Draft genome sequence of Methanolobus vulcani B1d.</title>
        <authorList>
            <person name="Creighbaum A.J."/>
            <person name="Ticak T."/>
            <person name="Hariraju D."/>
            <person name="Arivett B.A."/>
            <person name="Ferguson D.J.Jr."/>
        </authorList>
    </citation>
    <scope>NUCLEOTIDE SEQUENCE [LARGE SCALE GENOMIC DNA]</scope>
    <source>
        <strain evidence="1 2">B1d</strain>
    </source>
</reference>
<protein>
    <submittedName>
        <fullName evidence="1">Uncharacterized protein</fullName>
    </submittedName>
</protein>
<name>A0A7Z8KPZ1_9EURY</name>
<dbReference type="RefSeq" id="WP_154809092.1">
    <property type="nucleotide sequence ID" value="NZ_VIAQ01000011.1"/>
</dbReference>
<comment type="caution">
    <text evidence="1">The sequence shown here is derived from an EMBL/GenBank/DDBJ whole genome shotgun (WGS) entry which is preliminary data.</text>
</comment>
<keyword evidence="2" id="KW-1185">Reference proteome</keyword>
<proteinExistence type="predicted"/>
<organism evidence="1 2">
    <name type="scientific">Methanolobus vulcani</name>
    <dbReference type="NCBI Taxonomy" id="38026"/>
    <lineage>
        <taxon>Archaea</taxon>
        <taxon>Methanobacteriati</taxon>
        <taxon>Methanobacteriota</taxon>
        <taxon>Stenosarchaea group</taxon>
        <taxon>Methanomicrobia</taxon>
        <taxon>Methanosarcinales</taxon>
        <taxon>Methanosarcinaceae</taxon>
        <taxon>Methanolobus</taxon>
    </lineage>
</organism>
<dbReference type="AlphaFoldDB" id="A0A7Z8KPZ1"/>
<evidence type="ECO:0000313" key="2">
    <source>
        <dbReference type="Proteomes" id="UP000319335"/>
    </source>
</evidence>